<sequence length="127" mass="14270">MNNQLQNDMLPQDDLLKIMLADLRRTSREYTTATTEASCPAIRSLFSELTDSTLKLQGELYKLMEQQQIYTKPAGASRKEVDQNLQEAEQACMKAKQLVAQHQSQLGSVAAHMSNVSAHQVNTKPYN</sequence>
<keyword evidence="3" id="KW-1185">Reference proteome</keyword>
<dbReference type="AlphaFoldDB" id="A0A919Y104"/>
<gene>
    <name evidence="2" type="ORF">J41TS4_24200</name>
</gene>
<evidence type="ECO:0000256" key="1">
    <source>
        <dbReference type="SAM" id="Coils"/>
    </source>
</evidence>
<organism evidence="2 3">
    <name type="scientific">Paenibacillus apis</name>
    <dbReference type="NCBI Taxonomy" id="1792174"/>
    <lineage>
        <taxon>Bacteria</taxon>
        <taxon>Bacillati</taxon>
        <taxon>Bacillota</taxon>
        <taxon>Bacilli</taxon>
        <taxon>Bacillales</taxon>
        <taxon>Paenibacillaceae</taxon>
        <taxon>Paenibacillus</taxon>
    </lineage>
</organism>
<accession>A0A919Y104</accession>
<reference evidence="2" key="1">
    <citation type="submission" date="2021-03" db="EMBL/GenBank/DDBJ databases">
        <title>Antimicrobial resistance genes in bacteria isolated from Japanese honey, and their potential for conferring macrolide and lincosamide resistance in the American foulbrood pathogen Paenibacillus larvae.</title>
        <authorList>
            <person name="Okamoto M."/>
            <person name="Kumagai M."/>
            <person name="Kanamori H."/>
            <person name="Takamatsu D."/>
        </authorList>
    </citation>
    <scope>NUCLEOTIDE SEQUENCE</scope>
    <source>
        <strain evidence="2">J41TS4</strain>
    </source>
</reference>
<name>A0A919Y104_9BACL</name>
<protein>
    <recommendedName>
        <fullName evidence="4">Spore coat protein</fullName>
    </recommendedName>
</protein>
<evidence type="ECO:0000313" key="2">
    <source>
        <dbReference type="EMBL" id="GIO42662.1"/>
    </source>
</evidence>
<keyword evidence="1" id="KW-0175">Coiled coil</keyword>
<proteinExistence type="predicted"/>
<dbReference type="Proteomes" id="UP000678895">
    <property type="component" value="Unassembled WGS sequence"/>
</dbReference>
<evidence type="ECO:0000313" key="3">
    <source>
        <dbReference type="Proteomes" id="UP000678895"/>
    </source>
</evidence>
<dbReference type="EMBL" id="BORS01000007">
    <property type="protein sequence ID" value="GIO42662.1"/>
    <property type="molecule type" value="Genomic_DNA"/>
</dbReference>
<dbReference type="InterPro" id="IPR012851">
    <property type="entry name" value="Spore_coat_CotF-like"/>
</dbReference>
<dbReference type="RefSeq" id="WP_301627433.1">
    <property type="nucleotide sequence ID" value="NZ_BORS01000007.1"/>
</dbReference>
<dbReference type="Pfam" id="PF07875">
    <property type="entry name" value="Coat_F"/>
    <property type="match status" value="1"/>
</dbReference>
<evidence type="ECO:0008006" key="4">
    <source>
        <dbReference type="Google" id="ProtNLM"/>
    </source>
</evidence>
<comment type="caution">
    <text evidence="2">The sequence shown here is derived from an EMBL/GenBank/DDBJ whole genome shotgun (WGS) entry which is preliminary data.</text>
</comment>
<feature type="coiled-coil region" evidence="1">
    <location>
        <begin position="78"/>
        <end position="105"/>
    </location>
</feature>